<dbReference type="PANTHER" id="PTHR48090:SF7">
    <property type="entry name" value="RFBJ PROTEIN"/>
    <property type="match status" value="1"/>
</dbReference>
<dbReference type="Gene3D" id="3.90.550.10">
    <property type="entry name" value="Spore Coat Polysaccharide Biosynthesis Protein SpsA, Chain A"/>
    <property type="match status" value="1"/>
</dbReference>
<dbReference type="InterPro" id="IPR001173">
    <property type="entry name" value="Glyco_trans_2-like"/>
</dbReference>
<dbReference type="InterPro" id="IPR050256">
    <property type="entry name" value="Glycosyltransferase_2"/>
</dbReference>
<dbReference type="Pfam" id="PF00535">
    <property type="entry name" value="Glycos_transf_2"/>
    <property type="match status" value="1"/>
</dbReference>
<dbReference type="SUPFAM" id="SSF53448">
    <property type="entry name" value="Nucleotide-diphospho-sugar transferases"/>
    <property type="match status" value="1"/>
</dbReference>
<keyword evidence="4" id="KW-1185">Reference proteome</keyword>
<sequence length="267" mass="28661">MGDNVTDSVIDTAALDGKRVLLILPAWNESEGLPFILKEIQEKLPGVDTLVVDDGSADTTARVAAASGATAVARLPYNLGVGGAMRLGYRYAYEHDYDVAIQCDSDGQHDPGYVPALVEALESADLVIGARFAGEGAYSVRGPRAWAMKLLSAVLSRIARTRLTDTTSGFKACNRSMIAFFAHWYPVEYLGDTIETLVGAVRCGFTVRQIPVAMRERTTGTPSASPIKATIYLGRAGFVLLLAMIRRMPKIPAHEQPTARLASATAE</sequence>
<comment type="similarity">
    <text evidence="1">Belongs to the glycosyltransferase 2 family.</text>
</comment>
<dbReference type="Proteomes" id="UP000657385">
    <property type="component" value="Unassembled WGS sequence"/>
</dbReference>
<evidence type="ECO:0000256" key="1">
    <source>
        <dbReference type="ARBA" id="ARBA00006739"/>
    </source>
</evidence>
<evidence type="ECO:0000259" key="2">
    <source>
        <dbReference type="Pfam" id="PF00535"/>
    </source>
</evidence>
<comment type="caution">
    <text evidence="3">The sequence shown here is derived from an EMBL/GenBank/DDBJ whole genome shotgun (WGS) entry which is preliminary data.</text>
</comment>
<dbReference type="RefSeq" id="WP_196193117.1">
    <property type="nucleotide sequence ID" value="NZ_JADPRT010000003.1"/>
</dbReference>
<feature type="domain" description="Glycosyltransferase 2-like" evidence="2">
    <location>
        <begin position="23"/>
        <end position="177"/>
    </location>
</feature>
<dbReference type="PANTHER" id="PTHR48090">
    <property type="entry name" value="UNDECAPRENYL-PHOSPHATE 4-DEOXY-4-FORMAMIDO-L-ARABINOSE TRANSFERASE-RELATED"/>
    <property type="match status" value="1"/>
</dbReference>
<gene>
    <name evidence="3" type="ORF">I2501_07715</name>
</gene>
<dbReference type="EMBL" id="JADPRT010000003">
    <property type="protein sequence ID" value="MBF9067926.1"/>
    <property type="molecule type" value="Genomic_DNA"/>
</dbReference>
<evidence type="ECO:0000313" key="3">
    <source>
        <dbReference type="EMBL" id="MBF9067926.1"/>
    </source>
</evidence>
<organism evidence="3 4">
    <name type="scientific">Streptacidiphilus fuscans</name>
    <dbReference type="NCBI Taxonomy" id="2789292"/>
    <lineage>
        <taxon>Bacteria</taxon>
        <taxon>Bacillati</taxon>
        <taxon>Actinomycetota</taxon>
        <taxon>Actinomycetes</taxon>
        <taxon>Kitasatosporales</taxon>
        <taxon>Streptomycetaceae</taxon>
        <taxon>Streptacidiphilus</taxon>
    </lineage>
</organism>
<evidence type="ECO:0000313" key="4">
    <source>
        <dbReference type="Proteomes" id="UP000657385"/>
    </source>
</evidence>
<dbReference type="AlphaFoldDB" id="A0A931FDS4"/>
<dbReference type="InterPro" id="IPR029044">
    <property type="entry name" value="Nucleotide-diphossugar_trans"/>
</dbReference>
<proteinExistence type="inferred from homology"/>
<dbReference type="CDD" id="cd04179">
    <property type="entry name" value="DPM_DPG-synthase_like"/>
    <property type="match status" value="1"/>
</dbReference>
<protein>
    <submittedName>
        <fullName evidence="3">Glycosyltransferase family 2 protein</fullName>
    </submittedName>
</protein>
<accession>A0A931FDS4</accession>
<name>A0A931FDS4_9ACTN</name>
<reference evidence="3" key="1">
    <citation type="submission" date="2020-11" db="EMBL/GenBank/DDBJ databases">
        <title>Isolation and identification of active actinomycetes.</title>
        <authorList>
            <person name="Yu B."/>
        </authorList>
    </citation>
    <scope>NUCLEOTIDE SEQUENCE</scope>
    <source>
        <strain evidence="3">NEAU-YB345</strain>
    </source>
</reference>